<keyword evidence="10" id="KW-1185">Reference proteome</keyword>
<dbReference type="OrthoDB" id="10060343at2759"/>
<dbReference type="AlphaFoldDB" id="A0A401NJ19"/>
<name>A0A401NJ19_SCYTO</name>
<evidence type="ECO:0000313" key="9">
    <source>
        <dbReference type="EMBL" id="GCB60859.1"/>
    </source>
</evidence>
<dbReference type="EMBL" id="BFAA01007570">
    <property type="protein sequence ID" value="GCB60859.1"/>
    <property type="molecule type" value="Genomic_DNA"/>
</dbReference>
<evidence type="ECO:0000256" key="5">
    <source>
        <dbReference type="ARBA" id="ARBA00023136"/>
    </source>
</evidence>
<proteinExistence type="inferred from homology"/>
<evidence type="ECO:0000259" key="8">
    <source>
        <dbReference type="Pfam" id="PF15378"/>
    </source>
</evidence>
<evidence type="ECO:0000256" key="6">
    <source>
        <dbReference type="SAM" id="MobiDB-lite"/>
    </source>
</evidence>
<dbReference type="InterPro" id="IPR052502">
    <property type="entry name" value="FAM241_domain"/>
</dbReference>
<feature type="transmembrane region" description="Helical" evidence="7">
    <location>
        <begin position="82"/>
        <end position="108"/>
    </location>
</feature>
<keyword evidence="5 7" id="KW-0472">Membrane</keyword>
<keyword evidence="3 7" id="KW-0812">Transmembrane</keyword>
<organism evidence="9 10">
    <name type="scientific">Scyliorhinus torazame</name>
    <name type="common">Cloudy catshark</name>
    <name type="synonym">Catulus torazame</name>
    <dbReference type="NCBI Taxonomy" id="75743"/>
    <lineage>
        <taxon>Eukaryota</taxon>
        <taxon>Metazoa</taxon>
        <taxon>Chordata</taxon>
        <taxon>Craniata</taxon>
        <taxon>Vertebrata</taxon>
        <taxon>Chondrichthyes</taxon>
        <taxon>Elasmobranchii</taxon>
        <taxon>Galeomorphii</taxon>
        <taxon>Galeoidea</taxon>
        <taxon>Carcharhiniformes</taxon>
        <taxon>Scyliorhinidae</taxon>
        <taxon>Scyliorhinus</taxon>
    </lineage>
</organism>
<comment type="subcellular location">
    <subcellularLocation>
        <location evidence="1">Membrane</location>
        <topology evidence="1">Single-pass membrane protein</topology>
    </subcellularLocation>
</comment>
<sequence length="114" mass="13160">MVRILANGDIVQDDDPRVGRGAERRQNVNRTRQGFIHNSENANQPYQGQANQGRSLLMDLNQRLVNMEFPRWNLGNQVIEPIMSIFLILLLMMFGMRGLLLIGGLFLFSRFTQR</sequence>
<evidence type="ECO:0000256" key="1">
    <source>
        <dbReference type="ARBA" id="ARBA00004167"/>
    </source>
</evidence>
<dbReference type="PANTHER" id="PTHR33690:SF3">
    <property type="entry name" value="UBIQUITIN-LIKE DOMAIN-CONTAINING PROTEIN"/>
    <property type="match status" value="1"/>
</dbReference>
<evidence type="ECO:0000313" key="10">
    <source>
        <dbReference type="Proteomes" id="UP000288216"/>
    </source>
</evidence>
<evidence type="ECO:0000256" key="7">
    <source>
        <dbReference type="SAM" id="Phobius"/>
    </source>
</evidence>
<feature type="region of interest" description="Disordered" evidence="6">
    <location>
        <begin position="15"/>
        <end position="48"/>
    </location>
</feature>
<dbReference type="GO" id="GO:0016020">
    <property type="term" value="C:membrane"/>
    <property type="evidence" value="ECO:0007669"/>
    <property type="project" value="UniProtKB-SubCell"/>
</dbReference>
<comment type="similarity">
    <text evidence="2">Belongs to the FAM241 family.</text>
</comment>
<comment type="caution">
    <text evidence="9">The sequence shown here is derived from an EMBL/GenBank/DDBJ whole genome shotgun (WGS) entry which is preliminary data.</text>
</comment>
<dbReference type="InterPro" id="IPR027953">
    <property type="entry name" value="DUF4605"/>
</dbReference>
<dbReference type="Pfam" id="PF15378">
    <property type="entry name" value="DUF4605"/>
    <property type="match status" value="1"/>
</dbReference>
<protein>
    <recommendedName>
        <fullName evidence="8">DUF4605 domain-containing protein</fullName>
    </recommendedName>
</protein>
<feature type="compositionally biased region" description="Polar residues" evidence="6">
    <location>
        <begin position="28"/>
        <end position="48"/>
    </location>
</feature>
<keyword evidence="4 7" id="KW-1133">Transmembrane helix</keyword>
<gene>
    <name evidence="9" type="ORF">scyTo_0014237</name>
</gene>
<reference evidence="9 10" key="1">
    <citation type="journal article" date="2018" name="Nat. Ecol. Evol.">
        <title>Shark genomes provide insights into elasmobranch evolution and the origin of vertebrates.</title>
        <authorList>
            <person name="Hara Y"/>
            <person name="Yamaguchi K"/>
            <person name="Onimaru K"/>
            <person name="Kadota M"/>
            <person name="Koyanagi M"/>
            <person name="Keeley SD"/>
            <person name="Tatsumi K"/>
            <person name="Tanaka K"/>
            <person name="Motone F"/>
            <person name="Kageyama Y"/>
            <person name="Nozu R"/>
            <person name="Adachi N"/>
            <person name="Nishimura O"/>
            <person name="Nakagawa R"/>
            <person name="Tanegashima C"/>
            <person name="Kiyatake I"/>
            <person name="Matsumoto R"/>
            <person name="Murakumo K"/>
            <person name="Nishida K"/>
            <person name="Terakita A"/>
            <person name="Kuratani S"/>
            <person name="Sato K"/>
            <person name="Hyodo S Kuraku.S."/>
        </authorList>
    </citation>
    <scope>NUCLEOTIDE SEQUENCE [LARGE SCALE GENOMIC DNA]</scope>
</reference>
<dbReference type="OMA" id="ENANHFY"/>
<accession>A0A401NJ19</accession>
<evidence type="ECO:0000256" key="2">
    <source>
        <dbReference type="ARBA" id="ARBA00006165"/>
    </source>
</evidence>
<dbReference type="PANTHER" id="PTHR33690">
    <property type="entry name" value="DUF4605 DOMAIN-CONTAINING PROTEIN"/>
    <property type="match status" value="1"/>
</dbReference>
<feature type="domain" description="DUF4605" evidence="8">
    <location>
        <begin position="57"/>
        <end position="113"/>
    </location>
</feature>
<feature type="compositionally biased region" description="Basic and acidic residues" evidence="6">
    <location>
        <begin position="15"/>
        <end position="26"/>
    </location>
</feature>
<evidence type="ECO:0000256" key="4">
    <source>
        <dbReference type="ARBA" id="ARBA00022989"/>
    </source>
</evidence>
<dbReference type="Proteomes" id="UP000288216">
    <property type="component" value="Unassembled WGS sequence"/>
</dbReference>
<evidence type="ECO:0000256" key="3">
    <source>
        <dbReference type="ARBA" id="ARBA00022692"/>
    </source>
</evidence>